<evidence type="ECO:0000256" key="3">
    <source>
        <dbReference type="ARBA" id="ARBA00007477"/>
    </source>
</evidence>
<dbReference type="InterPro" id="IPR052105">
    <property type="entry name" value="MGAT5_Glycosyltransferase"/>
</dbReference>
<evidence type="ECO:0000256" key="8">
    <source>
        <dbReference type="ARBA" id="ARBA00022968"/>
    </source>
</evidence>
<dbReference type="InterPro" id="IPR026116">
    <property type="entry name" value="GT18_cat"/>
</dbReference>
<evidence type="ECO:0000256" key="11">
    <source>
        <dbReference type="ARBA" id="ARBA00023136"/>
    </source>
</evidence>
<keyword evidence="6" id="KW-0808">Transferase</keyword>
<feature type="compositionally biased region" description="Pro residues" evidence="14">
    <location>
        <begin position="62"/>
        <end position="81"/>
    </location>
</feature>
<keyword evidence="18" id="KW-1185">Reference proteome</keyword>
<evidence type="ECO:0000256" key="9">
    <source>
        <dbReference type="ARBA" id="ARBA00022989"/>
    </source>
</evidence>
<proteinExistence type="inferred from homology"/>
<feature type="region of interest" description="Disordered" evidence="14">
    <location>
        <begin position="59"/>
        <end position="87"/>
    </location>
</feature>
<dbReference type="GO" id="GO:0000139">
    <property type="term" value="C:Golgi membrane"/>
    <property type="evidence" value="ECO:0007669"/>
    <property type="project" value="UniProtKB-SubCell"/>
</dbReference>
<dbReference type="AlphaFoldDB" id="A0A8J2SDF4"/>
<keyword evidence="15" id="KW-0732">Signal</keyword>
<dbReference type="GO" id="GO:0030144">
    <property type="term" value="F:alpha-1,6-mannosylglycoprotein 6-beta-N-acetylglucosaminyltransferase activity"/>
    <property type="evidence" value="ECO:0007669"/>
    <property type="project" value="UniProtKB-EC"/>
</dbReference>
<comment type="subcellular location">
    <subcellularLocation>
        <location evidence="1">Golgi apparatus membrane</location>
        <topology evidence="1">Single-pass type II membrane protein</topology>
    </subcellularLocation>
</comment>
<keyword evidence="9" id="KW-1133">Transmembrane helix</keyword>
<keyword evidence="5" id="KW-0328">Glycosyltransferase</keyword>
<comment type="pathway">
    <text evidence="2">Protein modification; protein glycosylation.</text>
</comment>
<name>A0A8J2SDF4_9STRA</name>
<comment type="catalytic activity">
    <reaction evidence="13">
        <text>N(4)-{beta-D-GlcNAc-(1-&gt;2)-[beta-D-GlcNAc-(1-&gt;4)]-alpha-D-Man-(1-&gt;3)-[beta-D-GlcNAc-(1-&gt;2)-alpha-D-Man-(1-&gt;6)]-beta-D-Man-(1-&gt;4)-beta-D-GlcNAc-(1-&gt;4)-beta-D-GlcNAc}-L-asparaginyl-[protein] + UDP-N-acetyl-alpha-D-glucosamine = N(4)-{beta-D-GlcNAc-(1-&gt;2)-[beta-D-GlcNAc-(1-&gt;4)]-alpha-D-Man-(1-&gt;3)-[beta-D-GlcNAc-(1-&gt;2)-[beta-D-GlcNAc-(1-&gt;6)]-alpha-D-Man-(1-&gt;6)]-beta-D-Man-(1-&gt;4)-beta-D-GlcNAc-(1-&gt;4)-beta-D-GlcNAc}-L-asparaginyl-[protein] + UDP + H(+)</text>
        <dbReference type="Rhea" id="RHEA:16921"/>
        <dbReference type="Rhea" id="RHEA-COMP:14374"/>
        <dbReference type="Rhea" id="RHEA-COMP:14377"/>
        <dbReference type="ChEBI" id="CHEBI:15378"/>
        <dbReference type="ChEBI" id="CHEBI:57705"/>
        <dbReference type="ChEBI" id="CHEBI:58223"/>
        <dbReference type="ChEBI" id="CHEBI:139507"/>
        <dbReference type="ChEBI" id="CHEBI:139510"/>
        <dbReference type="EC" id="2.4.1.155"/>
    </reaction>
</comment>
<evidence type="ECO:0000259" key="16">
    <source>
        <dbReference type="Pfam" id="PF15024"/>
    </source>
</evidence>
<dbReference type="OrthoDB" id="205095at2759"/>
<keyword evidence="8" id="KW-0735">Signal-anchor</keyword>
<gene>
    <name evidence="17" type="ORF">PECAL_2P30030</name>
</gene>
<comment type="caution">
    <text evidence="17">The sequence shown here is derived from an EMBL/GenBank/DDBJ whole genome shotgun (WGS) entry which is preliminary data.</text>
</comment>
<dbReference type="UniPathway" id="UPA00378"/>
<dbReference type="Pfam" id="PF15024">
    <property type="entry name" value="Glyco_transf_18"/>
    <property type="match status" value="1"/>
</dbReference>
<evidence type="ECO:0000313" key="18">
    <source>
        <dbReference type="Proteomes" id="UP000789595"/>
    </source>
</evidence>
<evidence type="ECO:0000256" key="1">
    <source>
        <dbReference type="ARBA" id="ARBA00004323"/>
    </source>
</evidence>
<evidence type="ECO:0000256" key="14">
    <source>
        <dbReference type="SAM" id="MobiDB-lite"/>
    </source>
</evidence>
<feature type="signal peptide" evidence="15">
    <location>
        <begin position="1"/>
        <end position="22"/>
    </location>
</feature>
<accession>A0A8J2SDF4</accession>
<evidence type="ECO:0000256" key="4">
    <source>
        <dbReference type="ARBA" id="ARBA00012671"/>
    </source>
</evidence>
<evidence type="ECO:0000313" key="17">
    <source>
        <dbReference type="EMBL" id="CAH0369860.1"/>
    </source>
</evidence>
<evidence type="ECO:0000256" key="7">
    <source>
        <dbReference type="ARBA" id="ARBA00022692"/>
    </source>
</evidence>
<feature type="domain" description="Glycosyltransferase family 18 catalytic" evidence="16">
    <location>
        <begin position="182"/>
        <end position="388"/>
    </location>
</feature>
<dbReference type="Proteomes" id="UP000789595">
    <property type="component" value="Unassembled WGS sequence"/>
</dbReference>
<dbReference type="PANTHER" id="PTHR15075:SF2">
    <property type="entry name" value="ALPHA-1,6-MANNOSYLGLYCOPROTEIN 6-BETA-N-ACETYLGLUCOSAMINYLTRANSFERASE"/>
    <property type="match status" value="1"/>
</dbReference>
<keyword evidence="10" id="KW-0333">Golgi apparatus</keyword>
<keyword evidence="11" id="KW-0472">Membrane</keyword>
<evidence type="ECO:0000256" key="2">
    <source>
        <dbReference type="ARBA" id="ARBA00004922"/>
    </source>
</evidence>
<dbReference type="PANTHER" id="PTHR15075">
    <property type="entry name" value="ALPHA-MANNOSIDE BETA-1,6-N-ACETYLGLUCOSAMINYLTRANSFERASE"/>
    <property type="match status" value="1"/>
</dbReference>
<keyword evidence="12" id="KW-0325">Glycoprotein</keyword>
<sequence length="391" mass="42111">MKFSHVATALLLVTALVTVTNLLHLPHHAAPAGDKDAALRAELKSLAAAAKEGDAFAREPPAAVPAPPAPVVKPAVPPPSPESKRSDFAGTTIAIVKPNLYDHGHTFGEFKIFSAIMWGAQELGAKTVVVKNRADAASLTGNIIVVSDQYTDDALKRAVSAKRRYNVDFWGTPQQQVARGTKVNEYLVPYPYPCGNTMIGFRVEDKAYRADPPPKKKGLVLILGKEAKYFTPAVRRALDAVSKLDGVKLVATVPRDKARGLPAFIENRGLLDAAGYSKLLGEAQVALGLGDPVLGPGALDALEHGCAVVQVRYPKPRVEKWVNPRLPWRTQHDFVDAVGAPWVASVSLEEYPDAVRRALDAVSREPPRSRLPAEYSDAALLGRVEGWLRGA</sequence>
<protein>
    <recommendedName>
        <fullName evidence="4">alpha-1,6-mannosyl-glycoprotein 6-beta-N-acetylglucosaminyltransferase</fullName>
        <ecNumber evidence="4">2.4.1.155</ecNumber>
    </recommendedName>
</protein>
<evidence type="ECO:0000256" key="6">
    <source>
        <dbReference type="ARBA" id="ARBA00022679"/>
    </source>
</evidence>
<evidence type="ECO:0000256" key="10">
    <source>
        <dbReference type="ARBA" id="ARBA00023034"/>
    </source>
</evidence>
<keyword evidence="7" id="KW-0812">Transmembrane</keyword>
<dbReference type="GO" id="GO:0006487">
    <property type="term" value="P:protein N-linked glycosylation"/>
    <property type="evidence" value="ECO:0007669"/>
    <property type="project" value="TreeGrafter"/>
</dbReference>
<evidence type="ECO:0000256" key="12">
    <source>
        <dbReference type="ARBA" id="ARBA00023180"/>
    </source>
</evidence>
<dbReference type="EC" id="2.4.1.155" evidence="4"/>
<reference evidence="17" key="1">
    <citation type="submission" date="2021-11" db="EMBL/GenBank/DDBJ databases">
        <authorList>
            <consortium name="Genoscope - CEA"/>
            <person name="William W."/>
        </authorList>
    </citation>
    <scope>NUCLEOTIDE SEQUENCE</scope>
</reference>
<feature type="chain" id="PRO_5035292608" description="alpha-1,6-mannosyl-glycoprotein 6-beta-N-acetylglucosaminyltransferase" evidence="15">
    <location>
        <begin position="23"/>
        <end position="391"/>
    </location>
</feature>
<evidence type="ECO:0000256" key="5">
    <source>
        <dbReference type="ARBA" id="ARBA00022676"/>
    </source>
</evidence>
<evidence type="ECO:0000256" key="15">
    <source>
        <dbReference type="SAM" id="SignalP"/>
    </source>
</evidence>
<dbReference type="EMBL" id="CAKKNE010000002">
    <property type="protein sequence ID" value="CAH0369860.1"/>
    <property type="molecule type" value="Genomic_DNA"/>
</dbReference>
<evidence type="ECO:0000256" key="13">
    <source>
        <dbReference type="ARBA" id="ARBA00048243"/>
    </source>
</evidence>
<comment type="similarity">
    <text evidence="3">Belongs to the glycosyltransferase 18 family.</text>
</comment>
<organism evidence="17 18">
    <name type="scientific">Pelagomonas calceolata</name>
    <dbReference type="NCBI Taxonomy" id="35677"/>
    <lineage>
        <taxon>Eukaryota</taxon>
        <taxon>Sar</taxon>
        <taxon>Stramenopiles</taxon>
        <taxon>Ochrophyta</taxon>
        <taxon>Pelagophyceae</taxon>
        <taxon>Pelagomonadales</taxon>
        <taxon>Pelagomonadaceae</taxon>
        <taxon>Pelagomonas</taxon>
    </lineage>
</organism>